<dbReference type="OrthoDB" id="3169036at2759"/>
<evidence type="ECO:0000256" key="3">
    <source>
        <dbReference type="SAM" id="Coils"/>
    </source>
</evidence>
<comment type="subcellular location">
    <subcellularLocation>
        <location evidence="2">Endoplasmic reticulum membrane</location>
        <topology evidence="2">Multi-pass membrane protein</topology>
    </subcellularLocation>
</comment>
<dbReference type="Pfam" id="PF10058">
    <property type="entry name" value="Zn_ribbon_10"/>
    <property type="match status" value="1"/>
</dbReference>
<keyword evidence="3" id="KW-0175">Coiled coil</keyword>
<keyword evidence="2" id="KW-0862">Zinc</keyword>
<name>A0A6J2UF08_DROLE</name>
<keyword evidence="6" id="KW-1185">Reference proteome</keyword>
<feature type="region of interest" description="Disordered" evidence="4">
    <location>
        <begin position="307"/>
        <end position="392"/>
    </location>
</feature>
<dbReference type="GO" id="GO:0098826">
    <property type="term" value="C:endoplasmic reticulum tubular network membrane"/>
    <property type="evidence" value="ECO:0007669"/>
    <property type="project" value="UniProtKB-UniRule"/>
</dbReference>
<feature type="compositionally biased region" description="Polar residues" evidence="4">
    <location>
        <begin position="147"/>
        <end position="173"/>
    </location>
</feature>
<dbReference type="GO" id="GO:0008270">
    <property type="term" value="F:zinc ion binding"/>
    <property type="evidence" value="ECO:0007669"/>
    <property type="project" value="UniProtKB-KW"/>
</dbReference>
<dbReference type="GO" id="GO:1903373">
    <property type="term" value="P:positive regulation of endoplasmic reticulum tubular network organization"/>
    <property type="evidence" value="ECO:0007669"/>
    <property type="project" value="UniProtKB-UniRule"/>
</dbReference>
<dbReference type="CTD" id="80856"/>
<comment type="similarity">
    <text evidence="1 2">Belongs to the lunapark family.</text>
</comment>
<keyword evidence="2" id="KW-1133">Transmembrane helix</keyword>
<comment type="function">
    <text evidence="2">Plays a role in determining ER morphology.</text>
</comment>
<dbReference type="GeneID" id="115633724"/>
<dbReference type="InterPro" id="IPR040115">
    <property type="entry name" value="Lnp"/>
</dbReference>
<dbReference type="PANTHER" id="PTHR22166">
    <property type="entry name" value="ENDOPLASMIC RETICULUM JUNCTION FORMATION PROTEIN LUNAPARK"/>
    <property type="match status" value="1"/>
</dbReference>
<feature type="region of interest" description="Disordered" evidence="4">
    <location>
        <begin position="147"/>
        <end position="186"/>
    </location>
</feature>
<evidence type="ECO:0000256" key="2">
    <source>
        <dbReference type="RuleBase" id="RU367073"/>
    </source>
</evidence>
<dbReference type="Proteomes" id="UP000504634">
    <property type="component" value="Unplaced"/>
</dbReference>
<dbReference type="RefSeq" id="XP_030387051.1">
    <property type="nucleotide sequence ID" value="XM_030531191.1"/>
</dbReference>
<keyword evidence="2" id="KW-0479">Metal-binding</keyword>
<dbReference type="GO" id="GO:0071788">
    <property type="term" value="P:endoplasmic reticulum tubular network maintenance"/>
    <property type="evidence" value="ECO:0007669"/>
    <property type="project" value="UniProtKB-UniRule"/>
</dbReference>
<sequence>MGIILSKFRKEKSTAAVLEGLQEQIQELEQYLKNTQERKRRFVSNFLGVTIGIYIVGFVLWYFFYFPPTVKERLMNLVPLLIFPVLIIFLRQIFTWYFQRKLNKNGNKLAELKVKKSQILDQVMDKEIYKDAVKLLERFGDKKLNPITSQLSATPRPSQSITALNRSASNQIPRTPIAAPGARQQRSLTPYTSVYRNQNNNLNTSLSSNVQRLQVMPATPVTRAGQELRRRTPFPIVDERSRSALDRIVDMIVGDSPQDRFGMICKKCHSHNGMLPKEEYEYTTFRCAFCEELNPARKERPVAPRLALQQLPETPNTPLSARNESSDSGSSADEDSDREEPTRSEQLQALQPTDITETTTTPTTTASSHESETDVAAEPEANAAAASESTPE</sequence>
<reference evidence="7" key="1">
    <citation type="submission" date="2025-08" db="UniProtKB">
        <authorList>
            <consortium name="RefSeq"/>
        </authorList>
    </citation>
    <scope>IDENTIFICATION</scope>
    <source>
        <strain evidence="7">11010-0011.00</strain>
        <tissue evidence="7">Whole body</tissue>
    </source>
</reference>
<dbReference type="AlphaFoldDB" id="A0A6J2UF08"/>
<organism evidence="6 7">
    <name type="scientific">Drosophila lebanonensis</name>
    <name type="common">Fruit fly</name>
    <name type="synonym">Scaptodrosophila lebanonensis</name>
    <dbReference type="NCBI Taxonomy" id="7225"/>
    <lineage>
        <taxon>Eukaryota</taxon>
        <taxon>Metazoa</taxon>
        <taxon>Ecdysozoa</taxon>
        <taxon>Arthropoda</taxon>
        <taxon>Hexapoda</taxon>
        <taxon>Insecta</taxon>
        <taxon>Pterygota</taxon>
        <taxon>Neoptera</taxon>
        <taxon>Endopterygota</taxon>
        <taxon>Diptera</taxon>
        <taxon>Brachycera</taxon>
        <taxon>Muscomorpha</taxon>
        <taxon>Ephydroidea</taxon>
        <taxon>Drosophilidae</taxon>
        <taxon>Scaptodrosophila</taxon>
    </lineage>
</organism>
<keyword evidence="2" id="KW-0472">Membrane</keyword>
<gene>
    <name evidence="7" type="primary">LOC115633724</name>
</gene>
<dbReference type="InterPro" id="IPR019273">
    <property type="entry name" value="Lunapark_Znf"/>
</dbReference>
<dbReference type="PANTHER" id="PTHR22166:SF12">
    <property type="entry name" value="ENDOPLASMIC RETICULUM JUNCTION FORMATION PROTEIN LUNAPARK"/>
    <property type="match status" value="1"/>
</dbReference>
<keyword evidence="2" id="KW-0863">Zinc-finger</keyword>
<feature type="domain" description="Lunapark zinc ribbon" evidence="5">
    <location>
        <begin position="245"/>
        <end position="294"/>
    </location>
</feature>
<feature type="compositionally biased region" description="Low complexity" evidence="4">
    <location>
        <begin position="376"/>
        <end position="392"/>
    </location>
</feature>
<feature type="transmembrane region" description="Helical" evidence="2">
    <location>
        <begin position="77"/>
        <end position="98"/>
    </location>
</feature>
<keyword evidence="2" id="KW-0812">Transmembrane</keyword>
<evidence type="ECO:0000259" key="5">
    <source>
        <dbReference type="Pfam" id="PF10058"/>
    </source>
</evidence>
<evidence type="ECO:0000313" key="6">
    <source>
        <dbReference type="Proteomes" id="UP000504634"/>
    </source>
</evidence>
<evidence type="ECO:0000256" key="1">
    <source>
        <dbReference type="ARBA" id="ARBA00009940"/>
    </source>
</evidence>
<comment type="domain">
    <text evidence="2">The C4-type zinc finger motif is necessary both for its ER three-way tubular junction localization and formation.</text>
</comment>
<evidence type="ECO:0000313" key="7">
    <source>
        <dbReference type="RefSeq" id="XP_030387051.1"/>
    </source>
</evidence>
<keyword evidence="2" id="KW-0256">Endoplasmic reticulum</keyword>
<feature type="compositionally biased region" description="Low complexity" evidence="4">
    <location>
        <begin position="353"/>
        <end position="368"/>
    </location>
</feature>
<protein>
    <recommendedName>
        <fullName evidence="2">Endoplasmic reticulum junction formation protein lunapark</fullName>
    </recommendedName>
</protein>
<feature type="compositionally biased region" description="Low complexity" evidence="4">
    <location>
        <begin position="320"/>
        <end position="331"/>
    </location>
</feature>
<accession>A0A6J2UF08</accession>
<feature type="coiled-coil region" evidence="3">
    <location>
        <begin position="18"/>
        <end position="45"/>
    </location>
</feature>
<feature type="transmembrane region" description="Helical" evidence="2">
    <location>
        <begin position="42"/>
        <end position="65"/>
    </location>
</feature>
<evidence type="ECO:0000256" key="4">
    <source>
        <dbReference type="SAM" id="MobiDB-lite"/>
    </source>
</evidence>
<proteinExistence type="inferred from homology"/>